<dbReference type="InterPro" id="IPR023408">
    <property type="entry name" value="MscS_beta-dom_sf"/>
</dbReference>
<dbReference type="Pfam" id="PF21082">
    <property type="entry name" value="MS_channel_3rd"/>
    <property type="match status" value="1"/>
</dbReference>
<sequence length="312" mass="33957">MEILDSIDWDRWSAPALSALRILLIVVAAWIAIATLQKAVRLVRLRVEGRLDGSDGARRAETLGRVIRYLIALVIGAVAVMLVLAEVGVSLAPILGAAGVVGLAVGFGAQSLVKDYFTGFFILFEDQIRAGDVVTIAGLGGSVEDITLRHVRLRDYDGNVHFVPNGLITSVTNMSRSFAHAVVDVGVSYRENVDEVIAVMEAVGARLRIDPAFAVRILGDLEMAGVDRLDDSAVVIKCRCKVTPLQQWTVRREFLRRLKAAFDVERIEIPYPQLTGYAGQAKDGSAPAFRLRDPSEATATLEHLDKAETPNR</sequence>
<dbReference type="InterPro" id="IPR049142">
    <property type="entry name" value="MS_channel_1st"/>
</dbReference>
<keyword evidence="6 7" id="KW-0472">Membrane</keyword>
<dbReference type="Pfam" id="PF21088">
    <property type="entry name" value="MS_channel_1st"/>
    <property type="match status" value="1"/>
</dbReference>
<comment type="caution">
    <text evidence="11">The sequence shown here is derived from an EMBL/GenBank/DDBJ whole genome shotgun (WGS) entry which is preliminary data.</text>
</comment>
<name>A0ABT8SCI3_9BURK</name>
<evidence type="ECO:0000256" key="7">
    <source>
        <dbReference type="SAM" id="Phobius"/>
    </source>
</evidence>
<keyword evidence="4 7" id="KW-0812">Transmembrane</keyword>
<dbReference type="SUPFAM" id="SSF82689">
    <property type="entry name" value="Mechanosensitive channel protein MscS (YggB), C-terminal domain"/>
    <property type="match status" value="1"/>
</dbReference>
<comment type="subcellular location">
    <subcellularLocation>
        <location evidence="1">Cell membrane</location>
        <topology evidence="1">Multi-pass membrane protein</topology>
    </subcellularLocation>
</comment>
<evidence type="ECO:0000313" key="12">
    <source>
        <dbReference type="Proteomes" id="UP001169027"/>
    </source>
</evidence>
<feature type="transmembrane region" description="Helical" evidence="7">
    <location>
        <begin position="12"/>
        <end position="36"/>
    </location>
</feature>
<feature type="transmembrane region" description="Helical" evidence="7">
    <location>
        <begin position="66"/>
        <end position="85"/>
    </location>
</feature>
<keyword evidence="12" id="KW-1185">Reference proteome</keyword>
<evidence type="ECO:0000256" key="6">
    <source>
        <dbReference type="ARBA" id="ARBA00023136"/>
    </source>
</evidence>
<accession>A0ABT8SCI3</accession>
<comment type="similarity">
    <text evidence="2">Belongs to the MscS (TC 1.A.23) family.</text>
</comment>
<evidence type="ECO:0000256" key="4">
    <source>
        <dbReference type="ARBA" id="ARBA00022692"/>
    </source>
</evidence>
<organism evidence="11 12">
    <name type="scientific">Variovorax ginsengisoli</name>
    <dbReference type="NCBI Taxonomy" id="363844"/>
    <lineage>
        <taxon>Bacteria</taxon>
        <taxon>Pseudomonadati</taxon>
        <taxon>Pseudomonadota</taxon>
        <taxon>Betaproteobacteria</taxon>
        <taxon>Burkholderiales</taxon>
        <taxon>Comamonadaceae</taxon>
        <taxon>Variovorax</taxon>
    </lineage>
</organism>
<feature type="transmembrane region" description="Helical" evidence="7">
    <location>
        <begin position="91"/>
        <end position="113"/>
    </location>
</feature>
<evidence type="ECO:0000256" key="3">
    <source>
        <dbReference type="ARBA" id="ARBA00022475"/>
    </source>
</evidence>
<evidence type="ECO:0000256" key="1">
    <source>
        <dbReference type="ARBA" id="ARBA00004651"/>
    </source>
</evidence>
<dbReference type="InterPro" id="IPR049278">
    <property type="entry name" value="MS_channel_C"/>
</dbReference>
<keyword evidence="5 7" id="KW-1133">Transmembrane helix</keyword>
<dbReference type="EMBL" id="JAUKVY010000030">
    <property type="protein sequence ID" value="MDO1536623.1"/>
    <property type="molecule type" value="Genomic_DNA"/>
</dbReference>
<evidence type="ECO:0000256" key="2">
    <source>
        <dbReference type="ARBA" id="ARBA00008017"/>
    </source>
</evidence>
<proteinExistence type="inferred from homology"/>
<dbReference type="Gene3D" id="3.30.70.100">
    <property type="match status" value="1"/>
</dbReference>
<dbReference type="Pfam" id="PF00924">
    <property type="entry name" value="MS_channel_2nd"/>
    <property type="match status" value="1"/>
</dbReference>
<dbReference type="Proteomes" id="UP001169027">
    <property type="component" value="Unassembled WGS sequence"/>
</dbReference>
<evidence type="ECO:0000313" key="11">
    <source>
        <dbReference type="EMBL" id="MDO1536623.1"/>
    </source>
</evidence>
<protein>
    <submittedName>
        <fullName evidence="11">Mechanosensitive ion channel family protein</fullName>
    </submittedName>
</protein>
<dbReference type="SUPFAM" id="SSF50182">
    <property type="entry name" value="Sm-like ribonucleoproteins"/>
    <property type="match status" value="1"/>
</dbReference>
<evidence type="ECO:0000256" key="5">
    <source>
        <dbReference type="ARBA" id="ARBA00022989"/>
    </source>
</evidence>
<dbReference type="InterPro" id="IPR045276">
    <property type="entry name" value="YbiO_bact"/>
</dbReference>
<feature type="domain" description="Mechanosensitive ion channel MscS" evidence="8">
    <location>
        <begin position="112"/>
        <end position="176"/>
    </location>
</feature>
<dbReference type="PANTHER" id="PTHR30460">
    <property type="entry name" value="MODERATE CONDUCTANCE MECHANOSENSITIVE CHANNEL YBIO"/>
    <property type="match status" value="1"/>
</dbReference>
<dbReference type="Gene3D" id="2.30.30.60">
    <property type="match status" value="1"/>
</dbReference>
<evidence type="ECO:0000259" key="10">
    <source>
        <dbReference type="Pfam" id="PF21088"/>
    </source>
</evidence>
<dbReference type="SUPFAM" id="SSF82861">
    <property type="entry name" value="Mechanosensitive channel protein MscS (YggB), transmembrane region"/>
    <property type="match status" value="1"/>
</dbReference>
<dbReference type="InterPro" id="IPR011014">
    <property type="entry name" value="MscS_channel_TM-2"/>
</dbReference>
<feature type="domain" description="Mechanosensitive ion channel MscS C-terminal" evidence="9">
    <location>
        <begin position="182"/>
        <end position="269"/>
    </location>
</feature>
<dbReference type="RefSeq" id="WP_301814745.1">
    <property type="nucleotide sequence ID" value="NZ_JAUJZH010000030.1"/>
</dbReference>
<dbReference type="InterPro" id="IPR011066">
    <property type="entry name" value="MscS_channel_C_sf"/>
</dbReference>
<dbReference type="InterPro" id="IPR006685">
    <property type="entry name" value="MscS_channel_2nd"/>
</dbReference>
<evidence type="ECO:0000259" key="9">
    <source>
        <dbReference type="Pfam" id="PF21082"/>
    </source>
</evidence>
<evidence type="ECO:0000259" key="8">
    <source>
        <dbReference type="Pfam" id="PF00924"/>
    </source>
</evidence>
<dbReference type="PANTHER" id="PTHR30460:SF0">
    <property type="entry name" value="MODERATE CONDUCTANCE MECHANOSENSITIVE CHANNEL YBIO"/>
    <property type="match status" value="1"/>
</dbReference>
<dbReference type="Gene3D" id="1.10.287.1260">
    <property type="match status" value="1"/>
</dbReference>
<feature type="domain" description="Mechanosensitive ion channel transmembrane helices 2/3" evidence="10">
    <location>
        <begin position="70"/>
        <end position="110"/>
    </location>
</feature>
<keyword evidence="3" id="KW-1003">Cell membrane</keyword>
<dbReference type="InterPro" id="IPR010920">
    <property type="entry name" value="LSM_dom_sf"/>
</dbReference>
<gene>
    <name evidence="11" type="ORF">Q2T77_30555</name>
</gene>
<reference evidence="11" key="1">
    <citation type="submission" date="2023-06" db="EMBL/GenBank/DDBJ databases">
        <authorList>
            <person name="Jiang Y."/>
            <person name="Liu Q."/>
        </authorList>
    </citation>
    <scope>NUCLEOTIDE SEQUENCE</scope>
    <source>
        <strain evidence="11">CGMCC 1.12090</strain>
    </source>
</reference>